<dbReference type="EMBL" id="CAVMBE010000017">
    <property type="protein sequence ID" value="CAK3966045.1"/>
    <property type="molecule type" value="Genomic_DNA"/>
</dbReference>
<reference evidence="18" key="1">
    <citation type="submission" date="2023-11" db="EMBL/GenBank/DDBJ databases">
        <authorList>
            <person name="Alioto T."/>
            <person name="Alioto T."/>
            <person name="Gomez Garrido J."/>
        </authorList>
    </citation>
    <scope>NUCLEOTIDE SEQUENCE</scope>
</reference>
<dbReference type="InterPro" id="IPR005467">
    <property type="entry name" value="His_kinase_dom"/>
</dbReference>
<dbReference type="AlphaFoldDB" id="A0AAI8YWY9"/>
<evidence type="ECO:0000256" key="5">
    <source>
        <dbReference type="ARBA" id="ARBA00022679"/>
    </source>
</evidence>
<dbReference type="InterPro" id="IPR036890">
    <property type="entry name" value="HATPase_C_sf"/>
</dbReference>
<keyword evidence="8" id="KW-0418">Kinase</keyword>
<accession>A0AAI8YWY9</accession>
<dbReference type="Pfam" id="PF02518">
    <property type="entry name" value="HATPase_c"/>
    <property type="match status" value="1"/>
</dbReference>
<dbReference type="Proteomes" id="UP001296104">
    <property type="component" value="Unassembled WGS sequence"/>
</dbReference>
<dbReference type="FunFam" id="1.10.287.130:FF:000004">
    <property type="entry name" value="Ethylene receptor 1"/>
    <property type="match status" value="1"/>
</dbReference>
<dbReference type="EC" id="2.7.13.3" evidence="3"/>
<dbReference type="Gene3D" id="3.30.565.10">
    <property type="entry name" value="Histidine kinase-like ATPase, C-terminal domain"/>
    <property type="match status" value="1"/>
</dbReference>
<dbReference type="CDD" id="cd16922">
    <property type="entry name" value="HATPase_EvgS-ArcB-TorS-like"/>
    <property type="match status" value="1"/>
</dbReference>
<proteinExistence type="predicted"/>
<comment type="subcellular location">
    <subcellularLocation>
        <location evidence="2">Membrane</location>
    </subcellularLocation>
</comment>
<keyword evidence="4 13" id="KW-0597">Phosphoprotein</keyword>
<dbReference type="InterPro" id="IPR004358">
    <property type="entry name" value="Sig_transdc_His_kin-like_C"/>
</dbReference>
<gene>
    <name evidence="18" type="ORF">LECACI_7A003512</name>
</gene>
<dbReference type="PRINTS" id="PR00344">
    <property type="entry name" value="BCTRLSENSOR"/>
</dbReference>
<comment type="caution">
    <text evidence="18">The sequence shown here is derived from an EMBL/GenBank/DDBJ whole genome shotgun (WGS) entry which is preliminary data.</text>
</comment>
<dbReference type="PROSITE" id="PS50109">
    <property type="entry name" value="HIS_KIN"/>
    <property type="match status" value="1"/>
</dbReference>
<dbReference type="Pfam" id="PF00072">
    <property type="entry name" value="Response_reg"/>
    <property type="match status" value="1"/>
</dbReference>
<feature type="compositionally biased region" description="Low complexity" evidence="14">
    <location>
        <begin position="1123"/>
        <end position="1133"/>
    </location>
</feature>
<evidence type="ECO:0000256" key="3">
    <source>
        <dbReference type="ARBA" id="ARBA00012438"/>
    </source>
</evidence>
<dbReference type="GO" id="GO:0005524">
    <property type="term" value="F:ATP binding"/>
    <property type="evidence" value="ECO:0007669"/>
    <property type="project" value="UniProtKB-KW"/>
</dbReference>
<dbReference type="InterPro" id="IPR003661">
    <property type="entry name" value="HisK_dim/P_dom"/>
</dbReference>
<evidence type="ECO:0000256" key="1">
    <source>
        <dbReference type="ARBA" id="ARBA00000085"/>
    </source>
</evidence>
<keyword evidence="7" id="KW-0547">Nucleotide-binding</keyword>
<dbReference type="GO" id="GO:0009927">
    <property type="term" value="F:histidine phosphotransfer kinase activity"/>
    <property type="evidence" value="ECO:0007669"/>
    <property type="project" value="TreeGrafter"/>
</dbReference>
<dbReference type="SUPFAM" id="SSF52172">
    <property type="entry name" value="CheY-like"/>
    <property type="match status" value="1"/>
</dbReference>
<keyword evidence="6 15" id="KW-0812">Transmembrane</keyword>
<keyword evidence="19" id="KW-1185">Reference proteome</keyword>
<evidence type="ECO:0000256" key="7">
    <source>
        <dbReference type="ARBA" id="ARBA00022741"/>
    </source>
</evidence>
<name>A0AAI8YWY9_9PEZI</name>
<evidence type="ECO:0000256" key="10">
    <source>
        <dbReference type="ARBA" id="ARBA00022989"/>
    </source>
</evidence>
<feature type="region of interest" description="Disordered" evidence="14">
    <location>
        <begin position="420"/>
        <end position="444"/>
    </location>
</feature>
<feature type="region of interest" description="Disordered" evidence="14">
    <location>
        <begin position="1074"/>
        <end position="1139"/>
    </location>
</feature>
<comment type="catalytic activity">
    <reaction evidence="1">
        <text>ATP + protein L-histidine = ADP + protein N-phospho-L-histidine.</text>
        <dbReference type="EC" id="2.7.13.3"/>
    </reaction>
</comment>
<dbReference type="SMART" id="SM00388">
    <property type="entry name" value="HisKA"/>
    <property type="match status" value="1"/>
</dbReference>
<evidence type="ECO:0000256" key="2">
    <source>
        <dbReference type="ARBA" id="ARBA00004370"/>
    </source>
</evidence>
<dbReference type="SMART" id="SM00448">
    <property type="entry name" value="REC"/>
    <property type="match status" value="1"/>
</dbReference>
<feature type="transmembrane region" description="Helical" evidence="15">
    <location>
        <begin position="384"/>
        <end position="409"/>
    </location>
</feature>
<sequence length="1139" mass="123930">MVMMHISVRQQLSLLLILTACVGLGILAIATWVVNHDFVLNVASNRLATSASLKAAQLAFNLELMQTAAFFVATRAIIQNALTEYNNGTADASTFQAAQRDLAVTLGNSANAIILQAEIFSRNISGPAGTSSLLNVTGSFSDDIQLPWLASDGSRVHLGDADGGYPPALYPNLTITNIPNENASLRYEASYNGFTLNSERALVLGPMVVSSNFSLVSLTIPITNDLDTTDILGWVTVVCDARLLQIVIQDQTGIGDTGQTLLVGPVNSTNQYPPGVLGTDLAADTDVRFAFPIHQSASSRHPHHVYGSPNQPFLASKYPAVEEAMELDARAPQDYGSLVRTHNEENKAVSVGYSFVPTNLVDWVVVVEQARSEVWEPINRLRDIILACLFSVMGLFLIISFPIAHMAVLPIMRLKRATEESTDPYHRRTSSSETSCGRLADEKEATSLASGRAGLSDTIAQWRQRKWKWHVADHVEEPTEDEKRFRIPGKVKERKHWVRDEVTDLITTFNAMSDELLVQYTGLEEKVRQRTMELEQSKKAAEAANESKTLFVANVSHELKTPLNGILGMCAVCLEEDDPKKLKRSLTIIYKSGDLLLRTLQDLLTFSQNQMGHQVITLEEKEFVLGDLETQVLAIFGQTAIDRQIDLKVRFEDPSGDTLGMYSRLRDITLWGDIHRILQVLINLTSNSLKFTPPNGSVTVVMRCLSEMPQRHSSLGLARSTSKVQTNRNSVKAGSINSGTANFINPHEGTGVHEKCIAPPGRDLLLEIDVHDTGPGIPDDMQGRIFEPFVQADAGLSRKHSGTGLGLSICSQLASLMKGSIGLKSKLGDGSTFTLKLPLRHVAAARSCSASSSQDCVTPSSRRTSLAVIEDEHLPISNGKPGAPLAVVTGLQKADSTDSTGTCPTAIPKLTDTPLRQAVKNASKEARTKKHAQQDFSHIRVLVAEDNKVNQEVIMRMLKLEKIHDVTIAEDGQIAFDLVKTKSAPERLETAAATEGTDDAPTPPPPFDLILMDIQMPNMDGLTSTRLIRKFGYKQPIVALTAFAEQSNIDECYGSGMDYFLAKPVRRPQLKKVLTDYCPPSPSSSSPSKTDSAMNGEVQASESAHGAEEKNEDGPPNGTANHSSDTTSSTPPSNLDGSS</sequence>
<dbReference type="PANTHER" id="PTHR43047:SF72">
    <property type="entry name" value="OSMOSENSING HISTIDINE PROTEIN KINASE SLN1"/>
    <property type="match status" value="1"/>
</dbReference>
<evidence type="ECO:0000313" key="19">
    <source>
        <dbReference type="Proteomes" id="UP001296104"/>
    </source>
</evidence>
<dbReference type="SUPFAM" id="SSF55874">
    <property type="entry name" value="ATPase domain of HSP90 chaperone/DNA topoisomerase II/histidine kinase"/>
    <property type="match status" value="1"/>
</dbReference>
<protein>
    <recommendedName>
        <fullName evidence="3">histidine kinase</fullName>
        <ecNumber evidence="3">2.7.13.3</ecNumber>
    </recommendedName>
</protein>
<feature type="compositionally biased region" description="Polar residues" evidence="14">
    <location>
        <begin position="1089"/>
        <end position="1102"/>
    </location>
</feature>
<dbReference type="GO" id="GO:0000155">
    <property type="term" value="F:phosphorelay sensor kinase activity"/>
    <property type="evidence" value="ECO:0007669"/>
    <property type="project" value="InterPro"/>
</dbReference>
<dbReference type="Gene3D" id="1.10.287.130">
    <property type="match status" value="1"/>
</dbReference>
<keyword evidence="5" id="KW-0808">Transferase</keyword>
<evidence type="ECO:0000259" key="17">
    <source>
        <dbReference type="PROSITE" id="PS50110"/>
    </source>
</evidence>
<evidence type="ECO:0000256" key="12">
    <source>
        <dbReference type="ARBA" id="ARBA00023136"/>
    </source>
</evidence>
<feature type="modified residue" description="4-aspartylphosphate" evidence="13">
    <location>
        <position position="1013"/>
    </location>
</feature>
<evidence type="ECO:0000256" key="11">
    <source>
        <dbReference type="ARBA" id="ARBA00023012"/>
    </source>
</evidence>
<dbReference type="InterPro" id="IPR036097">
    <property type="entry name" value="HisK_dim/P_sf"/>
</dbReference>
<evidence type="ECO:0000256" key="15">
    <source>
        <dbReference type="SAM" id="Phobius"/>
    </source>
</evidence>
<dbReference type="CDD" id="cd00082">
    <property type="entry name" value="HisKA"/>
    <property type="match status" value="1"/>
</dbReference>
<dbReference type="Gene3D" id="3.40.50.2300">
    <property type="match status" value="1"/>
</dbReference>
<dbReference type="InterPro" id="IPR001789">
    <property type="entry name" value="Sig_transdc_resp-reg_receiver"/>
</dbReference>
<dbReference type="CDD" id="cd17546">
    <property type="entry name" value="REC_hyHK_CKI1_RcsC-like"/>
    <property type="match status" value="1"/>
</dbReference>
<evidence type="ECO:0000313" key="18">
    <source>
        <dbReference type="EMBL" id="CAK3966045.1"/>
    </source>
</evidence>
<dbReference type="SUPFAM" id="SSF47384">
    <property type="entry name" value="Homodimeric domain of signal transducing histidine kinase"/>
    <property type="match status" value="1"/>
</dbReference>
<feature type="domain" description="Histidine kinase" evidence="16">
    <location>
        <begin position="554"/>
        <end position="841"/>
    </location>
</feature>
<evidence type="ECO:0000256" key="14">
    <source>
        <dbReference type="SAM" id="MobiDB-lite"/>
    </source>
</evidence>
<feature type="domain" description="Response regulatory" evidence="17">
    <location>
        <begin position="940"/>
        <end position="1078"/>
    </location>
</feature>
<keyword evidence="12 15" id="KW-0472">Membrane</keyword>
<evidence type="ECO:0000256" key="8">
    <source>
        <dbReference type="ARBA" id="ARBA00022777"/>
    </source>
</evidence>
<evidence type="ECO:0000256" key="9">
    <source>
        <dbReference type="ARBA" id="ARBA00022840"/>
    </source>
</evidence>
<keyword evidence="9" id="KW-0067">ATP-binding</keyword>
<dbReference type="InterPro" id="IPR003594">
    <property type="entry name" value="HATPase_dom"/>
</dbReference>
<evidence type="ECO:0000256" key="4">
    <source>
        <dbReference type="ARBA" id="ARBA00022553"/>
    </source>
</evidence>
<dbReference type="GO" id="GO:0005886">
    <property type="term" value="C:plasma membrane"/>
    <property type="evidence" value="ECO:0007669"/>
    <property type="project" value="TreeGrafter"/>
</dbReference>
<dbReference type="InterPro" id="IPR011006">
    <property type="entry name" value="CheY-like_superfamily"/>
</dbReference>
<dbReference type="SMART" id="SM00387">
    <property type="entry name" value="HATPase_c"/>
    <property type="match status" value="1"/>
</dbReference>
<dbReference type="PROSITE" id="PS50110">
    <property type="entry name" value="RESPONSE_REGULATORY"/>
    <property type="match status" value="1"/>
</dbReference>
<evidence type="ECO:0000259" key="16">
    <source>
        <dbReference type="PROSITE" id="PS50109"/>
    </source>
</evidence>
<keyword evidence="11" id="KW-0902">Two-component regulatory system</keyword>
<evidence type="ECO:0000256" key="13">
    <source>
        <dbReference type="PROSITE-ProRule" id="PRU00169"/>
    </source>
</evidence>
<feature type="transmembrane region" description="Helical" evidence="15">
    <location>
        <begin position="12"/>
        <end position="34"/>
    </location>
</feature>
<dbReference type="Pfam" id="PF00512">
    <property type="entry name" value="HisKA"/>
    <property type="match status" value="1"/>
</dbReference>
<organism evidence="18 19">
    <name type="scientific">Lecanosticta acicola</name>
    <dbReference type="NCBI Taxonomy" id="111012"/>
    <lineage>
        <taxon>Eukaryota</taxon>
        <taxon>Fungi</taxon>
        <taxon>Dikarya</taxon>
        <taxon>Ascomycota</taxon>
        <taxon>Pezizomycotina</taxon>
        <taxon>Dothideomycetes</taxon>
        <taxon>Dothideomycetidae</taxon>
        <taxon>Mycosphaerellales</taxon>
        <taxon>Mycosphaerellaceae</taxon>
        <taxon>Lecanosticta</taxon>
    </lineage>
</organism>
<evidence type="ECO:0000256" key="6">
    <source>
        <dbReference type="ARBA" id="ARBA00022692"/>
    </source>
</evidence>
<dbReference type="PANTHER" id="PTHR43047">
    <property type="entry name" value="TWO-COMPONENT HISTIDINE PROTEIN KINASE"/>
    <property type="match status" value="1"/>
</dbReference>
<keyword evidence="10 15" id="KW-1133">Transmembrane helix</keyword>